<gene>
    <name evidence="2" type="ORF">Cob_v007526</name>
</gene>
<evidence type="ECO:0000313" key="2">
    <source>
        <dbReference type="EMBL" id="TDZ19429.1"/>
    </source>
</evidence>
<comment type="caution">
    <text evidence="2">The sequence shown here is derived from an EMBL/GenBank/DDBJ whole genome shotgun (WGS) entry which is preliminary data.</text>
</comment>
<dbReference type="PANTHER" id="PTHR48079">
    <property type="entry name" value="PROTEIN YEEZ"/>
    <property type="match status" value="1"/>
</dbReference>
<dbReference type="AlphaFoldDB" id="A0A484FLV6"/>
<dbReference type="GO" id="GO:0005737">
    <property type="term" value="C:cytoplasm"/>
    <property type="evidence" value="ECO:0007669"/>
    <property type="project" value="TreeGrafter"/>
</dbReference>
<dbReference type="InterPro" id="IPR036291">
    <property type="entry name" value="NAD(P)-bd_dom_sf"/>
</dbReference>
<dbReference type="PANTHER" id="PTHR48079:SF3">
    <property type="entry name" value="NAD-DEPENDENT EPIMERASE_DEHYDRATASE DOMAIN-CONTAINING PROTEIN"/>
    <property type="match status" value="1"/>
</dbReference>
<sequence>MTETTLCRSPVLPNHLTLFLDLRNPLIDHPITALKPTMAPKTIFVTGANGYIGNAVARAFVAAGWTTYGLVRSLTAATALAQEEIIPVIGAIDDVSAHADIQNRLPSTLDAIVSTTENTLDYVPHFQHTIRLLRTLGATSSAAGTRPLVIFTSGCKDYGVGPHHHGAAGLAPHTESSPLNPIPVLARRAGHAVSIFEHADAFAPVLVRPTNVYGRNSSFYKVFLDVAARSAGQRKPLVLPTSPDAILHALHVDDCGEAYVALASHPRRSEVEGQVFNISAQRYETVDDVALALVREYGIEKGLEYVEASGLEDGESPWPAGIIDFPQWTDSSKLTSLTGWKHRRPLFSEGLHAYRIAYEAAKTAGHEGIKKIDDILAAWLTKE</sequence>
<dbReference type="InterPro" id="IPR051783">
    <property type="entry name" value="NAD(P)-dependent_oxidoreduct"/>
</dbReference>
<dbReference type="EMBL" id="AMCV02000020">
    <property type="protein sequence ID" value="TDZ19429.1"/>
    <property type="molecule type" value="Genomic_DNA"/>
</dbReference>
<organism evidence="2 3">
    <name type="scientific">Colletotrichum orbiculare (strain 104-T / ATCC 96160 / CBS 514.97 / LARS 414 / MAFF 240422)</name>
    <name type="common">Cucumber anthracnose fungus</name>
    <name type="synonym">Colletotrichum lagenarium</name>
    <dbReference type="NCBI Taxonomy" id="1213857"/>
    <lineage>
        <taxon>Eukaryota</taxon>
        <taxon>Fungi</taxon>
        <taxon>Dikarya</taxon>
        <taxon>Ascomycota</taxon>
        <taxon>Pezizomycotina</taxon>
        <taxon>Sordariomycetes</taxon>
        <taxon>Hypocreomycetidae</taxon>
        <taxon>Glomerellales</taxon>
        <taxon>Glomerellaceae</taxon>
        <taxon>Colletotrichum</taxon>
        <taxon>Colletotrichum orbiculare species complex</taxon>
    </lineage>
</organism>
<dbReference type="Pfam" id="PF01370">
    <property type="entry name" value="Epimerase"/>
    <property type="match status" value="1"/>
</dbReference>
<dbReference type="SUPFAM" id="SSF51735">
    <property type="entry name" value="NAD(P)-binding Rossmann-fold domains"/>
    <property type="match status" value="1"/>
</dbReference>
<reference evidence="3" key="2">
    <citation type="journal article" date="2019" name="Mol. Plant Microbe Interact.">
        <title>Genome sequence resources for four phytopathogenic fungi from the Colletotrichum orbiculare species complex.</title>
        <authorList>
            <person name="Gan P."/>
            <person name="Tsushima A."/>
            <person name="Narusaka M."/>
            <person name="Narusaka Y."/>
            <person name="Takano Y."/>
            <person name="Kubo Y."/>
            <person name="Shirasu K."/>
        </authorList>
    </citation>
    <scope>GENOME REANNOTATION</scope>
    <source>
        <strain evidence="3">104-T / ATCC 96160 / CBS 514.97 / LARS 414 / MAFF 240422</strain>
    </source>
</reference>
<keyword evidence="3" id="KW-1185">Reference proteome</keyword>
<protein>
    <recommendedName>
        <fullName evidence="1">NAD-dependent epimerase/dehydratase domain-containing protein</fullName>
    </recommendedName>
</protein>
<proteinExistence type="predicted"/>
<dbReference type="Gene3D" id="3.40.50.720">
    <property type="entry name" value="NAD(P)-binding Rossmann-like Domain"/>
    <property type="match status" value="1"/>
</dbReference>
<dbReference type="InterPro" id="IPR001509">
    <property type="entry name" value="Epimerase_deHydtase"/>
</dbReference>
<dbReference type="OrthoDB" id="2735536at2759"/>
<dbReference type="Proteomes" id="UP000014480">
    <property type="component" value="Unassembled WGS sequence"/>
</dbReference>
<accession>A0A484FLV6</accession>
<evidence type="ECO:0000313" key="3">
    <source>
        <dbReference type="Proteomes" id="UP000014480"/>
    </source>
</evidence>
<reference evidence="3" key="1">
    <citation type="journal article" date="2013" name="New Phytol.">
        <title>Comparative genomic and transcriptomic analyses reveal the hemibiotrophic stage shift of Colletotrichum fungi.</title>
        <authorList>
            <person name="Gan P."/>
            <person name="Ikeda K."/>
            <person name="Irieda H."/>
            <person name="Narusaka M."/>
            <person name="O'Connell R.J."/>
            <person name="Narusaka Y."/>
            <person name="Takano Y."/>
            <person name="Kubo Y."/>
            <person name="Shirasu K."/>
        </authorList>
    </citation>
    <scope>NUCLEOTIDE SEQUENCE [LARGE SCALE GENOMIC DNA]</scope>
    <source>
        <strain evidence="3">104-T / ATCC 96160 / CBS 514.97 / LARS 414 / MAFF 240422</strain>
    </source>
</reference>
<dbReference type="GO" id="GO:0004029">
    <property type="term" value="F:aldehyde dehydrogenase (NAD+) activity"/>
    <property type="evidence" value="ECO:0007669"/>
    <property type="project" value="TreeGrafter"/>
</dbReference>
<name>A0A484FLV6_COLOR</name>
<evidence type="ECO:0000259" key="1">
    <source>
        <dbReference type="Pfam" id="PF01370"/>
    </source>
</evidence>
<feature type="domain" description="NAD-dependent epimerase/dehydratase" evidence="1">
    <location>
        <begin position="43"/>
        <end position="278"/>
    </location>
</feature>